<organism evidence="2 3">
    <name type="scientific">Trifolium medium</name>
    <dbReference type="NCBI Taxonomy" id="97028"/>
    <lineage>
        <taxon>Eukaryota</taxon>
        <taxon>Viridiplantae</taxon>
        <taxon>Streptophyta</taxon>
        <taxon>Embryophyta</taxon>
        <taxon>Tracheophyta</taxon>
        <taxon>Spermatophyta</taxon>
        <taxon>Magnoliopsida</taxon>
        <taxon>eudicotyledons</taxon>
        <taxon>Gunneridae</taxon>
        <taxon>Pentapetalae</taxon>
        <taxon>rosids</taxon>
        <taxon>fabids</taxon>
        <taxon>Fabales</taxon>
        <taxon>Fabaceae</taxon>
        <taxon>Papilionoideae</taxon>
        <taxon>50 kb inversion clade</taxon>
        <taxon>NPAAA clade</taxon>
        <taxon>Hologalegina</taxon>
        <taxon>IRL clade</taxon>
        <taxon>Trifolieae</taxon>
        <taxon>Trifolium</taxon>
    </lineage>
</organism>
<reference evidence="2 3" key="1">
    <citation type="journal article" date="2018" name="Front. Plant Sci.">
        <title>Red Clover (Trifolium pratense) and Zigzag Clover (T. medium) - A Picture of Genomic Similarities and Differences.</title>
        <authorList>
            <person name="Dluhosova J."/>
            <person name="Istvanek J."/>
            <person name="Nedelnik J."/>
            <person name="Repkova J."/>
        </authorList>
    </citation>
    <scope>NUCLEOTIDE SEQUENCE [LARGE SCALE GENOMIC DNA]</scope>
    <source>
        <strain evidence="3">cv. 10/8</strain>
        <tissue evidence="2">Leaf</tissue>
    </source>
</reference>
<dbReference type="EMBL" id="LXQA010287713">
    <property type="protein sequence ID" value="MCI41088.1"/>
    <property type="molecule type" value="Genomic_DNA"/>
</dbReference>
<dbReference type="Proteomes" id="UP000265520">
    <property type="component" value="Unassembled WGS sequence"/>
</dbReference>
<feature type="compositionally biased region" description="Basic and acidic residues" evidence="1">
    <location>
        <begin position="1"/>
        <end position="11"/>
    </location>
</feature>
<evidence type="ECO:0000313" key="2">
    <source>
        <dbReference type="EMBL" id="MCI41088.1"/>
    </source>
</evidence>
<feature type="region of interest" description="Disordered" evidence="1">
    <location>
        <begin position="1"/>
        <end position="37"/>
    </location>
</feature>
<evidence type="ECO:0000313" key="3">
    <source>
        <dbReference type="Proteomes" id="UP000265520"/>
    </source>
</evidence>
<keyword evidence="3" id="KW-1185">Reference proteome</keyword>
<protein>
    <submittedName>
        <fullName evidence="2">Uncharacterized protein</fullName>
    </submittedName>
</protein>
<dbReference type="AlphaFoldDB" id="A0A392RWU3"/>
<name>A0A392RWU3_9FABA</name>
<comment type="caution">
    <text evidence="2">The sequence shown here is derived from an EMBL/GenBank/DDBJ whole genome shotgun (WGS) entry which is preliminary data.</text>
</comment>
<feature type="non-terminal residue" evidence="2">
    <location>
        <position position="1"/>
    </location>
</feature>
<proteinExistence type="predicted"/>
<feature type="compositionally biased region" description="Polar residues" evidence="1">
    <location>
        <begin position="15"/>
        <end position="30"/>
    </location>
</feature>
<evidence type="ECO:0000256" key="1">
    <source>
        <dbReference type="SAM" id="MobiDB-lite"/>
    </source>
</evidence>
<accession>A0A392RWU3</accession>
<sequence length="37" mass="4323">WSERKREELARPRWASNSEELVTHRSSGTRVSKPIGE</sequence>